<organism evidence="2 3">
    <name type="scientific">Flavobacterium gillisiae</name>
    <dbReference type="NCBI Taxonomy" id="150146"/>
    <lineage>
        <taxon>Bacteria</taxon>
        <taxon>Pseudomonadati</taxon>
        <taxon>Bacteroidota</taxon>
        <taxon>Flavobacteriia</taxon>
        <taxon>Flavobacteriales</taxon>
        <taxon>Flavobacteriaceae</taxon>
        <taxon>Flavobacterium</taxon>
    </lineage>
</organism>
<dbReference type="EMBL" id="FNRD01000002">
    <property type="protein sequence ID" value="SEA20917.1"/>
    <property type="molecule type" value="Genomic_DNA"/>
</dbReference>
<reference evidence="3" key="1">
    <citation type="submission" date="2016-10" db="EMBL/GenBank/DDBJ databases">
        <authorList>
            <person name="Varghese N."/>
            <person name="Submissions S."/>
        </authorList>
    </citation>
    <scope>NUCLEOTIDE SEQUENCE [LARGE SCALE GENOMIC DNA]</scope>
    <source>
        <strain evidence="3">DSM 22376</strain>
    </source>
</reference>
<sequence>MENYLITLSENILFQAQNKQDTTYLRRELHYLKLRKLEVFLDSDELKNRFWTNIYNAFFLIIAGEAMQMNAAYKYKRIKISGNILSLDDIEYKILKRNNNRFSQKLKTVIFSSSFVKGLAVANVGLSTQLILNRSTRCTNHNDKALS</sequence>
<evidence type="ECO:0000313" key="3">
    <source>
        <dbReference type="Proteomes" id="UP000198951"/>
    </source>
</evidence>
<evidence type="ECO:0000259" key="1">
    <source>
        <dbReference type="Pfam" id="PF04784"/>
    </source>
</evidence>
<dbReference type="AlphaFoldDB" id="A0A1H3ZB69"/>
<dbReference type="OrthoDB" id="526867at2"/>
<proteinExistence type="predicted"/>
<dbReference type="Pfam" id="PF04784">
    <property type="entry name" value="DUF547"/>
    <property type="match status" value="1"/>
</dbReference>
<feature type="domain" description="DUF547" evidence="1">
    <location>
        <begin position="47"/>
        <end position="106"/>
    </location>
</feature>
<name>A0A1H3ZB69_9FLAO</name>
<keyword evidence="3" id="KW-1185">Reference proteome</keyword>
<dbReference type="STRING" id="150146.SAMN05443667_102331"/>
<dbReference type="InterPro" id="IPR006869">
    <property type="entry name" value="DUF547"/>
</dbReference>
<gene>
    <name evidence="2" type="ORF">SAMN05443667_102331</name>
</gene>
<protein>
    <recommendedName>
        <fullName evidence="1">DUF547 domain-containing protein</fullName>
    </recommendedName>
</protein>
<dbReference type="Proteomes" id="UP000198951">
    <property type="component" value="Unassembled WGS sequence"/>
</dbReference>
<dbReference type="RefSeq" id="WP_091085700.1">
    <property type="nucleotide sequence ID" value="NZ_FNRD01000002.1"/>
</dbReference>
<evidence type="ECO:0000313" key="2">
    <source>
        <dbReference type="EMBL" id="SEA20917.1"/>
    </source>
</evidence>
<accession>A0A1H3ZB69</accession>